<dbReference type="Pfam" id="PF00440">
    <property type="entry name" value="TetR_N"/>
    <property type="match status" value="1"/>
</dbReference>
<protein>
    <submittedName>
        <fullName evidence="6">TetR/AcrR family transcriptional regulator</fullName>
    </submittedName>
</protein>
<proteinExistence type="predicted"/>
<dbReference type="Proteomes" id="UP000247476">
    <property type="component" value="Unassembled WGS sequence"/>
</dbReference>
<dbReference type="InterPro" id="IPR023772">
    <property type="entry name" value="DNA-bd_HTH_TetR-type_CS"/>
</dbReference>
<dbReference type="Gene3D" id="1.10.10.60">
    <property type="entry name" value="Homeodomain-like"/>
    <property type="match status" value="1"/>
</dbReference>
<dbReference type="Gene3D" id="1.10.357.10">
    <property type="entry name" value="Tetracycline Repressor, domain 2"/>
    <property type="match status" value="1"/>
</dbReference>
<evidence type="ECO:0000256" key="3">
    <source>
        <dbReference type="ARBA" id="ARBA00023163"/>
    </source>
</evidence>
<dbReference type="InterPro" id="IPR009057">
    <property type="entry name" value="Homeodomain-like_sf"/>
</dbReference>
<keyword evidence="3" id="KW-0804">Transcription</keyword>
<dbReference type="SUPFAM" id="SSF46689">
    <property type="entry name" value="Homeodomain-like"/>
    <property type="match status" value="1"/>
</dbReference>
<evidence type="ECO:0000313" key="6">
    <source>
        <dbReference type="EMBL" id="PYI56380.1"/>
    </source>
</evidence>
<name>A0A2V5KMI4_9BACL</name>
<evidence type="ECO:0000313" key="7">
    <source>
        <dbReference type="Proteomes" id="UP000247476"/>
    </source>
</evidence>
<feature type="domain" description="HTH tetR-type" evidence="5">
    <location>
        <begin position="8"/>
        <end position="68"/>
    </location>
</feature>
<dbReference type="OrthoDB" id="9780939at2"/>
<dbReference type="PROSITE" id="PS50977">
    <property type="entry name" value="HTH_TETR_2"/>
    <property type="match status" value="1"/>
</dbReference>
<evidence type="ECO:0000256" key="1">
    <source>
        <dbReference type="ARBA" id="ARBA00023015"/>
    </source>
</evidence>
<keyword evidence="2 4" id="KW-0238">DNA-binding</keyword>
<dbReference type="AlphaFoldDB" id="A0A2V5KMI4"/>
<evidence type="ECO:0000256" key="4">
    <source>
        <dbReference type="PROSITE-ProRule" id="PRU00335"/>
    </source>
</evidence>
<organism evidence="6 7">
    <name type="scientific">Paenibacillus flagellatus</name>
    <dbReference type="NCBI Taxonomy" id="2211139"/>
    <lineage>
        <taxon>Bacteria</taxon>
        <taxon>Bacillati</taxon>
        <taxon>Bacillota</taxon>
        <taxon>Bacilli</taxon>
        <taxon>Bacillales</taxon>
        <taxon>Paenibacillaceae</taxon>
        <taxon>Paenibacillus</taxon>
    </lineage>
</organism>
<accession>A0A2V5KMI4</accession>
<dbReference type="RefSeq" id="WP_110838906.1">
    <property type="nucleotide sequence ID" value="NZ_QJVJ01000002.1"/>
</dbReference>
<dbReference type="PANTHER" id="PTHR30055">
    <property type="entry name" value="HTH-TYPE TRANSCRIPTIONAL REGULATOR RUTR"/>
    <property type="match status" value="1"/>
</dbReference>
<dbReference type="PROSITE" id="PS01081">
    <property type="entry name" value="HTH_TETR_1"/>
    <property type="match status" value="1"/>
</dbReference>
<dbReference type="PANTHER" id="PTHR30055:SF234">
    <property type="entry name" value="HTH-TYPE TRANSCRIPTIONAL REGULATOR BETI"/>
    <property type="match status" value="1"/>
</dbReference>
<feature type="DNA-binding region" description="H-T-H motif" evidence="4">
    <location>
        <begin position="31"/>
        <end position="50"/>
    </location>
</feature>
<keyword evidence="1" id="KW-0805">Transcription regulation</keyword>
<dbReference type="InterPro" id="IPR050109">
    <property type="entry name" value="HTH-type_TetR-like_transc_reg"/>
</dbReference>
<reference evidence="6 7" key="1">
    <citation type="submission" date="2018-05" db="EMBL/GenBank/DDBJ databases">
        <title>Paenibacillus flagellatus sp. nov., isolated from selenium mineral soil.</title>
        <authorList>
            <person name="Dai X."/>
        </authorList>
    </citation>
    <scope>NUCLEOTIDE SEQUENCE [LARGE SCALE GENOMIC DNA]</scope>
    <source>
        <strain evidence="6 7">DXL2</strain>
    </source>
</reference>
<keyword evidence="7" id="KW-1185">Reference proteome</keyword>
<sequence length="201" mass="22113">MGRPSKGEAKKALIVQTALKLFSRNGYSATTTKQIAEACGVAEGLLFYYFGSKEELMRTVVRTFSFAELARGHGEEWRALTGKEALIRFATLYLSFLERHRDYLALIWSPELIRDERATGEVTSLIRGMVEEGGRLVARAASADGGGPQPSVHTVETGVSMLLSSLLAYFAIQGRSGERTPEADDAYVREAVDIVWSGVFR</sequence>
<evidence type="ECO:0000256" key="2">
    <source>
        <dbReference type="ARBA" id="ARBA00023125"/>
    </source>
</evidence>
<dbReference type="PRINTS" id="PR00455">
    <property type="entry name" value="HTHTETR"/>
</dbReference>
<gene>
    <name evidence="6" type="ORF">DLM86_05210</name>
</gene>
<dbReference type="EMBL" id="QJVJ01000002">
    <property type="protein sequence ID" value="PYI56380.1"/>
    <property type="molecule type" value="Genomic_DNA"/>
</dbReference>
<dbReference type="GO" id="GO:0003700">
    <property type="term" value="F:DNA-binding transcription factor activity"/>
    <property type="evidence" value="ECO:0007669"/>
    <property type="project" value="TreeGrafter"/>
</dbReference>
<comment type="caution">
    <text evidence="6">The sequence shown here is derived from an EMBL/GenBank/DDBJ whole genome shotgun (WGS) entry which is preliminary data.</text>
</comment>
<dbReference type="GO" id="GO:0000976">
    <property type="term" value="F:transcription cis-regulatory region binding"/>
    <property type="evidence" value="ECO:0007669"/>
    <property type="project" value="TreeGrafter"/>
</dbReference>
<dbReference type="InterPro" id="IPR001647">
    <property type="entry name" value="HTH_TetR"/>
</dbReference>
<evidence type="ECO:0000259" key="5">
    <source>
        <dbReference type="PROSITE" id="PS50977"/>
    </source>
</evidence>